<dbReference type="Gene3D" id="1.10.1200.10">
    <property type="entry name" value="ACP-like"/>
    <property type="match status" value="1"/>
</dbReference>
<dbReference type="GO" id="GO:0016874">
    <property type="term" value="F:ligase activity"/>
    <property type="evidence" value="ECO:0007669"/>
    <property type="project" value="UniProtKB-KW"/>
</dbReference>
<dbReference type="GO" id="GO:0005737">
    <property type="term" value="C:cytoplasm"/>
    <property type="evidence" value="ECO:0007669"/>
    <property type="project" value="TreeGrafter"/>
</dbReference>
<accession>A0A3D8QB61</accession>
<dbReference type="NCBIfam" id="TIGR01733">
    <property type="entry name" value="AA-adenyl-dom"/>
    <property type="match status" value="1"/>
</dbReference>
<dbReference type="PROSITE" id="PS50075">
    <property type="entry name" value="CARRIER"/>
    <property type="match status" value="1"/>
</dbReference>
<dbReference type="SUPFAM" id="SSF52777">
    <property type="entry name" value="CoA-dependent acyltransferases"/>
    <property type="match status" value="2"/>
</dbReference>
<dbReference type="InterPro" id="IPR010071">
    <property type="entry name" value="AA_adenyl_dom"/>
</dbReference>
<dbReference type="Gene3D" id="3.40.50.12780">
    <property type="entry name" value="N-terminal domain of ligase-like"/>
    <property type="match status" value="1"/>
</dbReference>
<dbReference type="PANTHER" id="PTHR45527">
    <property type="entry name" value="NONRIBOSOMAL PEPTIDE SYNTHETASE"/>
    <property type="match status" value="1"/>
</dbReference>
<dbReference type="SUPFAM" id="SSF47336">
    <property type="entry name" value="ACP-like"/>
    <property type="match status" value="1"/>
</dbReference>
<dbReference type="InterPro" id="IPR009081">
    <property type="entry name" value="PP-bd_ACP"/>
</dbReference>
<dbReference type="PROSITE" id="PS00455">
    <property type="entry name" value="AMP_BINDING"/>
    <property type="match status" value="1"/>
</dbReference>
<organism evidence="5 6">
    <name type="scientific">Coleophoma cylindrospora</name>
    <dbReference type="NCBI Taxonomy" id="1849047"/>
    <lineage>
        <taxon>Eukaryota</taxon>
        <taxon>Fungi</taxon>
        <taxon>Dikarya</taxon>
        <taxon>Ascomycota</taxon>
        <taxon>Pezizomycotina</taxon>
        <taxon>Leotiomycetes</taxon>
        <taxon>Helotiales</taxon>
        <taxon>Dermateaceae</taxon>
        <taxon>Coleophoma</taxon>
    </lineage>
</organism>
<dbReference type="InterPro" id="IPR000873">
    <property type="entry name" value="AMP-dep_synth/lig_dom"/>
</dbReference>
<proteinExistence type="predicted"/>
<dbReference type="GO" id="GO:0044550">
    <property type="term" value="P:secondary metabolite biosynthetic process"/>
    <property type="evidence" value="ECO:0007669"/>
    <property type="project" value="TreeGrafter"/>
</dbReference>
<evidence type="ECO:0000259" key="4">
    <source>
        <dbReference type="PROSITE" id="PS50075"/>
    </source>
</evidence>
<keyword evidence="2" id="KW-0597">Phosphoprotein</keyword>
<dbReference type="CDD" id="cd05918">
    <property type="entry name" value="A_NRPS_SidN3_like"/>
    <property type="match status" value="1"/>
</dbReference>
<dbReference type="EMBL" id="PDLM01000017">
    <property type="protein sequence ID" value="RDW58724.1"/>
    <property type="molecule type" value="Genomic_DNA"/>
</dbReference>
<dbReference type="GO" id="GO:0031177">
    <property type="term" value="F:phosphopantetheine binding"/>
    <property type="evidence" value="ECO:0007669"/>
    <property type="project" value="TreeGrafter"/>
</dbReference>
<reference evidence="5 6" key="1">
    <citation type="journal article" date="2018" name="IMA Fungus">
        <title>IMA Genome-F 9: Draft genome sequence of Annulohypoxylon stygium, Aspergillus mulundensis, Berkeleyomyces basicola (syn. Thielaviopsis basicola), Ceratocystis smalleyi, two Cercospora beticola strains, Coleophoma cylindrospora, Fusarium fracticaudum, Phialophora cf. hyalina, and Morchella septimelata.</title>
        <authorList>
            <person name="Wingfield B.D."/>
            <person name="Bills G.F."/>
            <person name="Dong Y."/>
            <person name="Huang W."/>
            <person name="Nel W.J."/>
            <person name="Swalarsk-Parry B.S."/>
            <person name="Vaghefi N."/>
            <person name="Wilken P.M."/>
            <person name="An Z."/>
            <person name="de Beer Z.W."/>
            <person name="De Vos L."/>
            <person name="Chen L."/>
            <person name="Duong T.A."/>
            <person name="Gao Y."/>
            <person name="Hammerbacher A."/>
            <person name="Kikkert J.R."/>
            <person name="Li Y."/>
            <person name="Li H."/>
            <person name="Li K."/>
            <person name="Li Q."/>
            <person name="Liu X."/>
            <person name="Ma X."/>
            <person name="Naidoo K."/>
            <person name="Pethybridge S.J."/>
            <person name="Sun J."/>
            <person name="Steenkamp E.T."/>
            <person name="van der Nest M.A."/>
            <person name="van Wyk S."/>
            <person name="Wingfield M.J."/>
            <person name="Xiong C."/>
            <person name="Yue Q."/>
            <person name="Zhang X."/>
        </authorList>
    </citation>
    <scope>NUCLEOTIDE SEQUENCE [LARGE SCALE GENOMIC DNA]</scope>
    <source>
        <strain evidence="5 6">BP6252</strain>
    </source>
</reference>
<feature type="domain" description="Carrier" evidence="4">
    <location>
        <begin position="723"/>
        <end position="802"/>
    </location>
</feature>
<name>A0A3D8QB61_9HELO</name>
<evidence type="ECO:0000256" key="1">
    <source>
        <dbReference type="ARBA" id="ARBA00022450"/>
    </source>
</evidence>
<dbReference type="STRING" id="1849047.A0A3D8QB61"/>
<protein>
    <recommendedName>
        <fullName evidence="4">Carrier domain-containing protein</fullName>
    </recommendedName>
</protein>
<dbReference type="InterPro" id="IPR042099">
    <property type="entry name" value="ANL_N_sf"/>
</dbReference>
<dbReference type="InterPro" id="IPR023213">
    <property type="entry name" value="CAT-like_dom_sf"/>
</dbReference>
<comment type="caution">
    <text evidence="5">The sequence shown here is derived from an EMBL/GenBank/DDBJ whole genome shotgun (WGS) entry which is preliminary data.</text>
</comment>
<dbReference type="Gene3D" id="3.30.559.30">
    <property type="entry name" value="Nonribosomal peptide synthetase, condensation domain"/>
    <property type="match status" value="2"/>
</dbReference>
<dbReference type="SUPFAM" id="SSF56801">
    <property type="entry name" value="Acetyl-CoA synthetase-like"/>
    <property type="match status" value="1"/>
</dbReference>
<dbReference type="Gene3D" id="3.30.300.30">
    <property type="match status" value="1"/>
</dbReference>
<keyword evidence="1" id="KW-0596">Phosphopantetheine</keyword>
<evidence type="ECO:0000256" key="3">
    <source>
        <dbReference type="ARBA" id="ARBA00022598"/>
    </source>
</evidence>
<dbReference type="Pfam" id="PF00501">
    <property type="entry name" value="AMP-binding"/>
    <property type="match status" value="1"/>
</dbReference>
<dbReference type="FunFam" id="3.40.50.980:FF:000001">
    <property type="entry name" value="Non-ribosomal peptide synthetase"/>
    <property type="match status" value="1"/>
</dbReference>
<evidence type="ECO:0000313" key="5">
    <source>
        <dbReference type="EMBL" id="RDW58724.1"/>
    </source>
</evidence>
<keyword evidence="3" id="KW-0436">Ligase</keyword>
<dbReference type="GO" id="GO:0043041">
    <property type="term" value="P:amino acid activation for nonribosomal peptide biosynthetic process"/>
    <property type="evidence" value="ECO:0007669"/>
    <property type="project" value="TreeGrafter"/>
</dbReference>
<dbReference type="InterPro" id="IPR001242">
    <property type="entry name" value="Condensation_dom"/>
</dbReference>
<evidence type="ECO:0000313" key="6">
    <source>
        <dbReference type="Proteomes" id="UP000256645"/>
    </source>
</evidence>
<dbReference type="FunFam" id="3.30.300.30:FF:000015">
    <property type="entry name" value="Nonribosomal peptide synthase SidD"/>
    <property type="match status" value="1"/>
</dbReference>
<dbReference type="PANTHER" id="PTHR45527:SF16">
    <property type="entry name" value="NONRIBOSOMAL PEPTIDE SYNTHASE ATNA-RELATED"/>
    <property type="match status" value="1"/>
</dbReference>
<gene>
    <name evidence="5" type="ORF">BP6252_13200</name>
</gene>
<dbReference type="InterPro" id="IPR045851">
    <property type="entry name" value="AMP-bd_C_sf"/>
</dbReference>
<dbReference type="Pfam" id="PF00550">
    <property type="entry name" value="PP-binding"/>
    <property type="match status" value="1"/>
</dbReference>
<dbReference type="FunFam" id="3.40.50.12780:FF:000014">
    <property type="entry name" value="Nonribosomal peptide synthetase 1"/>
    <property type="match status" value="1"/>
</dbReference>
<dbReference type="Pfam" id="PF00668">
    <property type="entry name" value="Condensation"/>
    <property type="match status" value="1"/>
</dbReference>
<keyword evidence="6" id="KW-1185">Reference proteome</keyword>
<dbReference type="AlphaFoldDB" id="A0A3D8QB61"/>
<dbReference type="InterPro" id="IPR036736">
    <property type="entry name" value="ACP-like_sf"/>
</dbReference>
<dbReference type="CDD" id="cd19545">
    <property type="entry name" value="FUM14_C_NRPS-like"/>
    <property type="match status" value="1"/>
</dbReference>
<evidence type="ECO:0000256" key="2">
    <source>
        <dbReference type="ARBA" id="ARBA00022553"/>
    </source>
</evidence>
<dbReference type="Gene3D" id="3.30.559.10">
    <property type="entry name" value="Chloramphenicol acetyltransferase-like domain"/>
    <property type="match status" value="1"/>
</dbReference>
<dbReference type="Proteomes" id="UP000256645">
    <property type="component" value="Unassembled WGS sequence"/>
</dbReference>
<dbReference type="OrthoDB" id="416786at2759"/>
<dbReference type="InterPro" id="IPR020845">
    <property type="entry name" value="AMP-binding_CS"/>
</dbReference>
<sequence length="1240" mass="136595">MEITKTILLKLNQKDTSISHVGLLVTATWAILNAKYAGNEVLSFHKEITETGSNVSQETYAEVSVHDQQSLQDLYDGIERATILTNGHQSWSIKLAAAMAFSFGHPSGHSTLVVMNGGDGLLRGSKAVHHSILTMYTKKETDFEVSVHFSTPTDCPKQADRIAGQFEHILRELYMRTQDTPVSDIDIMSPADTSDIMHWNATMPASEETLVHESITQQASRTPSAPALCAWDGELTYSQLEEMTSKLAAHLVGLGVGPESLVPVCFEKSMWAIVAMLSILKAGGACVPLDPAHPPARRQVILDDLKASVVLTSLMHQNLFTESALVSVVVDSVFLGMLGSVEATTLPSASPGNAVFVVFTSGSTGQPKGIVIEHRAMCTSARDHGIAMRFTPRSRVLQFAAYTFDDSFSDIFTTLMFGGCICIPSDDDRLDNLPKAIADFKANQACLTVTVARQLQPSDNPSLEVLTVGGEAVTDAVLQQWSDSVYLINGYGPAECSIFCSGKTGLSKEDDASNVGTAWGCLLWITDATDHNRLVPVGAVGELLVEGPIVARGYLNNEEKTKSSFIVNPAWLADKPGNQKRRLYKTGDLARYNPDGTIQVLGRKDTQVKLRGQRIELGEIEHRIHQYFQTTAEVAVEMVSPPNGPGVPKLVAIICVSTPSQPPLEQMDELKLHLQESLPSYMIPSLFIPLEKMPQLVSGKLDRKKLRQIATEAFVHGHGAALDPKTEMEIVLQKLWAEILGLPTDSITTRSDFLRIGGDSFKAMALVSALQREGFLCNVATILQNLELSAQAQAVKLAQAAVMNTPAFSLAGDTSTVAKLWREIKVRYKIKRQLIEDMYRCTPQQEEMAMKSLQRPGSYTSRFVYSIPETLDLPKFKHAWEAVVKQTPILRTRFVETSIGLFQLVLRESPVSFKEGINCYSFLIQDHQLPLILHSETFRVAIIDSGNERWFIFTAHLSICDSSSLQHIFEGLAREYDGHHMRAAPGFNTFIQYIGQPVVPEPQVFWNQELVDLPSSTYPELPSPEYHSLSDSWLELTIQSGIVPASETTTTVMLRAVMAIVLAQYGSPQKVIFDTFISGRNVQIFQMEDIVGPTGATVPLLIPVNEALSINKFLGQIEEQLVAMIPYEQTYTSEIKSVSTEPGYIQSLLILESSPSTPEDARQVLGLREVTDASGTASLPYALCVRCKKVPEGIQARMDFDSKVISVEQARLFLEQFDVVFRQVSLQSPSLTIEQIKKLQ</sequence>